<name>A0A426XT36_ENSVE</name>
<evidence type="ECO:0008006" key="4">
    <source>
        <dbReference type="Google" id="ProtNLM"/>
    </source>
</evidence>
<gene>
    <name evidence="2" type="ORF">B296_00031231</name>
</gene>
<feature type="region of interest" description="Disordered" evidence="1">
    <location>
        <begin position="208"/>
        <end position="233"/>
    </location>
</feature>
<proteinExistence type="predicted"/>
<comment type="caution">
    <text evidence="2">The sequence shown here is derived from an EMBL/GenBank/DDBJ whole genome shotgun (WGS) entry which is preliminary data.</text>
</comment>
<reference evidence="2 3" key="1">
    <citation type="journal article" date="2014" name="Agronomy (Basel)">
        <title>A Draft Genome Sequence for Ensete ventricosum, the Drought-Tolerant Tree Against Hunger.</title>
        <authorList>
            <person name="Harrison J."/>
            <person name="Moore K.A."/>
            <person name="Paszkiewicz K."/>
            <person name="Jones T."/>
            <person name="Grant M."/>
            <person name="Ambacheew D."/>
            <person name="Muzemil S."/>
            <person name="Studholme D.J."/>
        </authorList>
    </citation>
    <scope>NUCLEOTIDE SEQUENCE [LARGE SCALE GENOMIC DNA]</scope>
</reference>
<accession>A0A426XT36</accession>
<feature type="region of interest" description="Disordered" evidence="1">
    <location>
        <begin position="1"/>
        <end position="26"/>
    </location>
</feature>
<dbReference type="AlphaFoldDB" id="A0A426XT36"/>
<dbReference type="Proteomes" id="UP000287651">
    <property type="component" value="Unassembled WGS sequence"/>
</dbReference>
<dbReference type="PANTHER" id="PTHR33095:SF111">
    <property type="entry name" value="OS02G0134200 PROTEIN"/>
    <property type="match status" value="1"/>
</dbReference>
<sequence length="285" mass="30926">MTTQRPDEPSLAACLSFGGSSASADEDFPAVDDSSSIIHHDHPRHIEFLESADEFAFVVRDPDADDDSSEDFEFAFVVRDPDASPSVTADEIFSGGQIVPAYPFVNRGFLLASSGAEETEAAAEANDVADQIPLRRLLIEEREARSASTSEEPEAVGEYCVWAPDRCKKSASTGSSLRWRLRDLMIGRSQSDGKDKFVFLRAAPPSPQPAKGKIANSTTKAATATAKKPSRVAQAGAVTGNRVYYGKGQNGQAMKAPRRSFLPYRQELFGLFAPVTGLRRSHHPF</sequence>
<dbReference type="InterPro" id="IPR012442">
    <property type="entry name" value="DUF1645_plant"/>
</dbReference>
<dbReference type="EMBL" id="AMZH03017697">
    <property type="protein sequence ID" value="RRT42642.1"/>
    <property type="molecule type" value="Genomic_DNA"/>
</dbReference>
<evidence type="ECO:0000313" key="3">
    <source>
        <dbReference type="Proteomes" id="UP000287651"/>
    </source>
</evidence>
<dbReference type="PANTHER" id="PTHR33095">
    <property type="entry name" value="OS07G0619500 PROTEIN"/>
    <property type="match status" value="1"/>
</dbReference>
<evidence type="ECO:0000256" key="1">
    <source>
        <dbReference type="SAM" id="MobiDB-lite"/>
    </source>
</evidence>
<feature type="compositionally biased region" description="Low complexity" evidence="1">
    <location>
        <begin position="218"/>
        <end position="227"/>
    </location>
</feature>
<protein>
    <recommendedName>
        <fullName evidence="4">DUF1645 domain-containing protein</fullName>
    </recommendedName>
</protein>
<organism evidence="2 3">
    <name type="scientific">Ensete ventricosum</name>
    <name type="common">Abyssinian banana</name>
    <name type="synonym">Musa ensete</name>
    <dbReference type="NCBI Taxonomy" id="4639"/>
    <lineage>
        <taxon>Eukaryota</taxon>
        <taxon>Viridiplantae</taxon>
        <taxon>Streptophyta</taxon>
        <taxon>Embryophyta</taxon>
        <taxon>Tracheophyta</taxon>
        <taxon>Spermatophyta</taxon>
        <taxon>Magnoliopsida</taxon>
        <taxon>Liliopsida</taxon>
        <taxon>Zingiberales</taxon>
        <taxon>Musaceae</taxon>
        <taxon>Ensete</taxon>
    </lineage>
</organism>
<evidence type="ECO:0000313" key="2">
    <source>
        <dbReference type="EMBL" id="RRT42642.1"/>
    </source>
</evidence>
<dbReference type="Pfam" id="PF07816">
    <property type="entry name" value="DUF1645"/>
    <property type="match status" value="1"/>
</dbReference>